<dbReference type="CDD" id="cd01106">
    <property type="entry name" value="HTH_TipAL-Mta"/>
    <property type="match status" value="1"/>
</dbReference>
<feature type="domain" description="HTH merR-type" evidence="5">
    <location>
        <begin position="1"/>
        <end position="70"/>
    </location>
</feature>
<keyword evidence="4" id="KW-0804">Transcription</keyword>
<evidence type="ECO:0000256" key="3">
    <source>
        <dbReference type="ARBA" id="ARBA00023159"/>
    </source>
</evidence>
<evidence type="ECO:0000259" key="5">
    <source>
        <dbReference type="PROSITE" id="PS50937"/>
    </source>
</evidence>
<keyword evidence="2" id="KW-0238">DNA-binding</keyword>
<dbReference type="Pfam" id="PF13411">
    <property type="entry name" value="MerR_1"/>
    <property type="match status" value="1"/>
</dbReference>
<evidence type="ECO:0000256" key="1">
    <source>
        <dbReference type="ARBA" id="ARBA00023015"/>
    </source>
</evidence>
<dbReference type="RefSeq" id="WP_377276220.1">
    <property type="nucleotide sequence ID" value="NZ_JBHSGL010000002.1"/>
</dbReference>
<proteinExistence type="predicted"/>
<dbReference type="InterPro" id="IPR009061">
    <property type="entry name" value="DNA-bd_dom_put_sf"/>
</dbReference>
<dbReference type="PRINTS" id="PR00040">
    <property type="entry name" value="HTHMERR"/>
</dbReference>
<dbReference type="InterPro" id="IPR012925">
    <property type="entry name" value="TipAS_dom"/>
</dbReference>
<protein>
    <submittedName>
        <fullName evidence="6">MerR family transcriptional regulator</fullName>
    </submittedName>
</protein>
<evidence type="ECO:0000256" key="2">
    <source>
        <dbReference type="ARBA" id="ARBA00023125"/>
    </source>
</evidence>
<organism evidence="6 7">
    <name type="scientific">Planococcus dechangensis</name>
    <dbReference type="NCBI Taxonomy" id="1176255"/>
    <lineage>
        <taxon>Bacteria</taxon>
        <taxon>Bacillati</taxon>
        <taxon>Bacillota</taxon>
        <taxon>Bacilli</taxon>
        <taxon>Bacillales</taxon>
        <taxon>Caryophanaceae</taxon>
        <taxon>Planococcus</taxon>
    </lineage>
</organism>
<dbReference type="InterPro" id="IPR036244">
    <property type="entry name" value="TipA-like_antibiotic-bd"/>
</dbReference>
<dbReference type="SUPFAM" id="SSF89082">
    <property type="entry name" value="Antibiotic binding domain of TipA-like multidrug resistance regulators"/>
    <property type="match status" value="1"/>
</dbReference>
<dbReference type="Pfam" id="PF07739">
    <property type="entry name" value="TipAS"/>
    <property type="match status" value="1"/>
</dbReference>
<dbReference type="EMBL" id="JBHSGL010000002">
    <property type="protein sequence ID" value="MFC4711612.1"/>
    <property type="molecule type" value="Genomic_DNA"/>
</dbReference>
<reference evidence="7" key="1">
    <citation type="journal article" date="2019" name="Int. J. Syst. Evol. Microbiol.">
        <title>The Global Catalogue of Microorganisms (GCM) 10K type strain sequencing project: providing services to taxonomists for standard genome sequencing and annotation.</title>
        <authorList>
            <consortium name="The Broad Institute Genomics Platform"/>
            <consortium name="The Broad Institute Genome Sequencing Center for Infectious Disease"/>
            <person name="Wu L."/>
            <person name="Ma J."/>
        </authorList>
    </citation>
    <scope>NUCLEOTIDE SEQUENCE [LARGE SCALE GENOMIC DNA]</scope>
    <source>
        <strain evidence="7">CGMCC 1.12151</strain>
    </source>
</reference>
<dbReference type="InterPro" id="IPR000551">
    <property type="entry name" value="MerR-type_HTH_dom"/>
</dbReference>
<dbReference type="PANTHER" id="PTHR30204:SF90">
    <property type="entry name" value="HTH-TYPE TRANSCRIPTIONAL ACTIVATOR MTA"/>
    <property type="match status" value="1"/>
</dbReference>
<comment type="caution">
    <text evidence="6">The sequence shown here is derived from an EMBL/GenBank/DDBJ whole genome shotgun (WGS) entry which is preliminary data.</text>
</comment>
<dbReference type="PANTHER" id="PTHR30204">
    <property type="entry name" value="REDOX-CYCLING DRUG-SENSING TRANSCRIPTIONAL ACTIVATOR SOXR"/>
    <property type="match status" value="1"/>
</dbReference>
<keyword evidence="1" id="KW-0805">Transcription regulation</keyword>
<dbReference type="InterPro" id="IPR047057">
    <property type="entry name" value="MerR_fam"/>
</dbReference>
<dbReference type="Proteomes" id="UP001595932">
    <property type="component" value="Unassembled WGS sequence"/>
</dbReference>
<evidence type="ECO:0000313" key="7">
    <source>
        <dbReference type="Proteomes" id="UP001595932"/>
    </source>
</evidence>
<evidence type="ECO:0000313" key="6">
    <source>
        <dbReference type="EMBL" id="MFC4711612.1"/>
    </source>
</evidence>
<name>A0ABV9M713_9BACL</name>
<keyword evidence="7" id="KW-1185">Reference proteome</keyword>
<evidence type="ECO:0000256" key="4">
    <source>
        <dbReference type="ARBA" id="ARBA00023163"/>
    </source>
</evidence>
<dbReference type="PROSITE" id="PS50937">
    <property type="entry name" value="HTH_MERR_2"/>
    <property type="match status" value="1"/>
</dbReference>
<gene>
    <name evidence="6" type="ORF">ACFO5U_01995</name>
</gene>
<sequence>MGYTVQKLASLAGVSARTLRYYDQIGLLTAPKNDSGYRLYGPAEVDRLQQILFYRELGFGLGDIAKLLNDPHFDEAQALSEHRKQLIDERSRLDLLIQTVETTISAKKGESDMNDHEKFEGFKRQMVDDNETKFGAEVREAYGNELVDASNAKMLNMTELQYQAFRKLEQDILDKLTAALPHADPAGEAGQEIAALHREWLSFTWGSYNPEAHKGLAEMYVADERFTAYYDKAGVGAAQFLHAAIAVYTGKSS</sequence>
<dbReference type="Gene3D" id="1.10.490.50">
    <property type="entry name" value="Antibiotic binding domain of TipA-like multidrug resistance regulators"/>
    <property type="match status" value="1"/>
</dbReference>
<dbReference type="SMART" id="SM00422">
    <property type="entry name" value="HTH_MERR"/>
    <property type="match status" value="1"/>
</dbReference>
<keyword evidence="3" id="KW-0010">Activator</keyword>
<accession>A0ABV9M713</accession>
<dbReference type="Gene3D" id="1.10.1660.10">
    <property type="match status" value="1"/>
</dbReference>
<dbReference type="SUPFAM" id="SSF46955">
    <property type="entry name" value="Putative DNA-binding domain"/>
    <property type="match status" value="1"/>
</dbReference>